<dbReference type="SMART" id="SM00933">
    <property type="entry name" value="NurA"/>
    <property type="match status" value="1"/>
</dbReference>
<dbReference type="Proteomes" id="UP000294299">
    <property type="component" value="Chromosome NFRAN"/>
</dbReference>
<sequence>MAINSNASLIYKKYSKTLLLPDLYLDAIKNKEFKISSIHGDSFDDLLRIASNKWIDYEPFGSPASTFGVDSSWNKKSFQGLDFFVVDCIAINSHNDISKSKAKWDYGIGNIVGDKLGILAMQMEIDVARGILNQTPDVICIDGSVVSNLVHNKNYSYIENIKSLIEDATETRIAFISKNSTSNNQFKEFGSKAADIYYFNKIGFDPGFSHPSLNTHISNRLEVVEIYARLSSHVPLIKIEMVNDSKILESEIKNLLNQLYFHSIRGYPYCLKLAHQTCKITNSDMSRLANLYGFKNEFGSRDSLNE</sequence>
<proteinExistence type="predicted"/>
<dbReference type="KEGG" id="nfn:NFRAN_0860"/>
<reference evidence="2 3" key="1">
    <citation type="submission" date="2019-02" db="EMBL/GenBank/DDBJ databases">
        <authorList>
            <person name="Lehtovirta-Morley E L."/>
        </authorList>
    </citation>
    <scope>NUCLEOTIDE SEQUENCE [LARGE SCALE GENOMIC DNA]</scope>
    <source>
        <strain evidence="2">NFRAN1</strain>
    </source>
</reference>
<dbReference type="EMBL" id="LR216287">
    <property type="protein sequence ID" value="VFJ13182.1"/>
    <property type="molecule type" value="Genomic_DNA"/>
</dbReference>
<evidence type="ECO:0000313" key="2">
    <source>
        <dbReference type="EMBL" id="VFJ13182.1"/>
    </source>
</evidence>
<feature type="domain" description="NurA" evidence="1">
    <location>
        <begin position="64"/>
        <end position="280"/>
    </location>
</feature>
<dbReference type="Pfam" id="PF09376">
    <property type="entry name" value="NurA"/>
    <property type="match status" value="1"/>
</dbReference>
<accession>A0A484I8P4</accession>
<organism evidence="2 3">
    <name type="scientific">Candidatus Nitrosocosmicus franklandianus</name>
    <dbReference type="NCBI Taxonomy" id="1798806"/>
    <lineage>
        <taxon>Archaea</taxon>
        <taxon>Nitrososphaerota</taxon>
        <taxon>Nitrososphaeria</taxon>
        <taxon>Nitrososphaerales</taxon>
        <taxon>Nitrososphaeraceae</taxon>
        <taxon>Candidatus Nitrosocosmicus</taxon>
    </lineage>
</organism>
<dbReference type="InterPro" id="IPR018977">
    <property type="entry name" value="NurA_domain"/>
</dbReference>
<protein>
    <submittedName>
        <fullName evidence="2">NurA domain protein</fullName>
    </submittedName>
</protein>
<dbReference type="GeneID" id="39420338"/>
<dbReference type="OrthoDB" id="33831at2157"/>
<gene>
    <name evidence="2" type="ORF">NFRAN_0860</name>
</gene>
<dbReference type="RefSeq" id="WP_134483128.1">
    <property type="nucleotide sequence ID" value="NZ_LR216287.1"/>
</dbReference>
<dbReference type="AlphaFoldDB" id="A0A484I8P4"/>
<evidence type="ECO:0000313" key="3">
    <source>
        <dbReference type="Proteomes" id="UP000294299"/>
    </source>
</evidence>
<keyword evidence="3" id="KW-1185">Reference proteome</keyword>
<evidence type="ECO:0000259" key="1">
    <source>
        <dbReference type="SMART" id="SM00933"/>
    </source>
</evidence>
<name>A0A484I8P4_9ARCH</name>